<organism evidence="1 2">
    <name type="scientific">Sclerotinia sclerotiorum (strain ATCC 18683 / 1980 / Ss-1)</name>
    <name type="common">White mold</name>
    <name type="synonym">Whetzelinia sclerotiorum</name>
    <dbReference type="NCBI Taxonomy" id="665079"/>
    <lineage>
        <taxon>Eukaryota</taxon>
        <taxon>Fungi</taxon>
        <taxon>Dikarya</taxon>
        <taxon>Ascomycota</taxon>
        <taxon>Pezizomycotina</taxon>
        <taxon>Leotiomycetes</taxon>
        <taxon>Helotiales</taxon>
        <taxon>Sclerotiniaceae</taxon>
        <taxon>Sclerotinia</taxon>
    </lineage>
</organism>
<name>A7ERR0_SCLS1</name>
<dbReference type="GeneID" id="5487138"/>
<protein>
    <submittedName>
        <fullName evidence="1">Uncharacterized protein</fullName>
    </submittedName>
</protein>
<dbReference type="AlphaFoldDB" id="A7ERR0"/>
<gene>
    <name evidence="1" type="ORF">SS1G_08014</name>
</gene>
<proteinExistence type="predicted"/>
<dbReference type="KEGG" id="ssl:SS1G_08014"/>
<sequence length="55" mass="6041">MGVIYTNTKPGQAYSTSPVINDNAIIAMTVYILKGKSSFVYMFCSTPNAGFLVEW</sequence>
<evidence type="ECO:0000313" key="1">
    <source>
        <dbReference type="EMBL" id="EDN92152.1"/>
    </source>
</evidence>
<dbReference type="Proteomes" id="UP000001312">
    <property type="component" value="Unassembled WGS sequence"/>
</dbReference>
<keyword evidence="2" id="KW-1185">Reference proteome</keyword>
<dbReference type="EMBL" id="CH476630">
    <property type="protein sequence ID" value="EDN92152.1"/>
    <property type="molecule type" value="Genomic_DNA"/>
</dbReference>
<accession>A7ERR0</accession>
<dbReference type="RefSeq" id="XP_001591388.1">
    <property type="nucleotide sequence ID" value="XM_001591338.1"/>
</dbReference>
<evidence type="ECO:0000313" key="2">
    <source>
        <dbReference type="Proteomes" id="UP000001312"/>
    </source>
</evidence>
<reference evidence="2" key="1">
    <citation type="journal article" date="2011" name="PLoS Genet.">
        <title>Genomic analysis of the necrotrophic fungal pathogens Sclerotinia sclerotiorum and Botrytis cinerea.</title>
        <authorList>
            <person name="Amselem J."/>
            <person name="Cuomo C.A."/>
            <person name="van Kan J.A."/>
            <person name="Viaud M."/>
            <person name="Benito E.P."/>
            <person name="Couloux A."/>
            <person name="Coutinho P.M."/>
            <person name="de Vries R.P."/>
            <person name="Dyer P.S."/>
            <person name="Fillinger S."/>
            <person name="Fournier E."/>
            <person name="Gout L."/>
            <person name="Hahn M."/>
            <person name="Kohn L."/>
            <person name="Lapalu N."/>
            <person name="Plummer K.M."/>
            <person name="Pradier J.M."/>
            <person name="Quevillon E."/>
            <person name="Sharon A."/>
            <person name="Simon A."/>
            <person name="ten Have A."/>
            <person name="Tudzynski B."/>
            <person name="Tudzynski P."/>
            <person name="Wincker P."/>
            <person name="Andrew M."/>
            <person name="Anthouard V."/>
            <person name="Beever R.E."/>
            <person name="Beffa R."/>
            <person name="Benoit I."/>
            <person name="Bouzid O."/>
            <person name="Brault B."/>
            <person name="Chen Z."/>
            <person name="Choquer M."/>
            <person name="Collemare J."/>
            <person name="Cotton P."/>
            <person name="Danchin E.G."/>
            <person name="Da Silva C."/>
            <person name="Gautier A."/>
            <person name="Giraud C."/>
            <person name="Giraud T."/>
            <person name="Gonzalez C."/>
            <person name="Grossetete S."/>
            <person name="Guldener U."/>
            <person name="Henrissat B."/>
            <person name="Howlett B.J."/>
            <person name="Kodira C."/>
            <person name="Kretschmer M."/>
            <person name="Lappartient A."/>
            <person name="Leroch M."/>
            <person name="Levis C."/>
            <person name="Mauceli E."/>
            <person name="Neuveglise C."/>
            <person name="Oeser B."/>
            <person name="Pearson M."/>
            <person name="Poulain J."/>
            <person name="Poussereau N."/>
            <person name="Quesneville H."/>
            <person name="Rascle C."/>
            <person name="Schumacher J."/>
            <person name="Segurens B."/>
            <person name="Sexton A."/>
            <person name="Silva E."/>
            <person name="Sirven C."/>
            <person name="Soanes D.M."/>
            <person name="Talbot N.J."/>
            <person name="Templeton M."/>
            <person name="Yandava C."/>
            <person name="Yarden O."/>
            <person name="Zeng Q."/>
            <person name="Rollins J.A."/>
            <person name="Lebrun M.H."/>
            <person name="Dickman M."/>
        </authorList>
    </citation>
    <scope>NUCLEOTIDE SEQUENCE [LARGE SCALE GENOMIC DNA]</scope>
    <source>
        <strain evidence="2">ATCC 18683 / 1980 / Ss-1</strain>
    </source>
</reference>
<dbReference type="InParanoid" id="A7ERR0"/>